<evidence type="ECO:0008006" key="7">
    <source>
        <dbReference type="Google" id="ProtNLM"/>
    </source>
</evidence>
<dbReference type="Proteomes" id="UP000033140">
    <property type="component" value="Unassembled WGS sequence"/>
</dbReference>
<reference evidence="5 6" key="1">
    <citation type="journal article" date="2011" name="J. Gen. Appl. Microbiol.">
        <title>Draft genome sequencing of the enigmatic yeast Saitoella complicata.</title>
        <authorList>
            <person name="Nishida H."/>
            <person name="Hamamoto M."/>
            <person name="Sugiyama J."/>
        </authorList>
    </citation>
    <scope>NUCLEOTIDE SEQUENCE [LARGE SCALE GENOMIC DNA]</scope>
    <source>
        <strain evidence="5 6">NRRL Y-17804</strain>
    </source>
</reference>
<dbReference type="InterPro" id="IPR007757">
    <property type="entry name" value="MT-A70-like"/>
</dbReference>
<organism evidence="5 6">
    <name type="scientific">Saitoella complicata (strain BCRC 22490 / CBS 7301 / JCM 7358 / NBRC 10748 / NRRL Y-17804)</name>
    <dbReference type="NCBI Taxonomy" id="698492"/>
    <lineage>
        <taxon>Eukaryota</taxon>
        <taxon>Fungi</taxon>
        <taxon>Dikarya</taxon>
        <taxon>Ascomycota</taxon>
        <taxon>Taphrinomycotina</taxon>
        <taxon>Taphrinomycotina incertae sedis</taxon>
        <taxon>Saitoella</taxon>
    </lineage>
</organism>
<dbReference type="GO" id="GO:0003729">
    <property type="term" value="F:mRNA binding"/>
    <property type="evidence" value="ECO:0007669"/>
    <property type="project" value="TreeGrafter"/>
</dbReference>
<dbReference type="OrthoDB" id="14833at2759"/>
<dbReference type="PANTHER" id="PTHR13107">
    <property type="entry name" value="N6-ADENOSINE-METHYLTRANSFERASE NON-CATALYTIC SUBUNIT"/>
    <property type="match status" value="1"/>
</dbReference>
<name>A0A0E9NBF5_SAICN</name>
<dbReference type="PROSITE" id="PS51143">
    <property type="entry name" value="MT_A70"/>
    <property type="match status" value="1"/>
</dbReference>
<feature type="compositionally biased region" description="Basic residues" evidence="4">
    <location>
        <begin position="24"/>
        <end position="33"/>
    </location>
</feature>
<dbReference type="PROSITE" id="PS51592">
    <property type="entry name" value="SAM_MTA70L_2"/>
    <property type="match status" value="1"/>
</dbReference>
<keyword evidence="2" id="KW-0539">Nucleus</keyword>
<feature type="region of interest" description="Disordered" evidence="4">
    <location>
        <begin position="1"/>
        <end position="60"/>
    </location>
</feature>
<feature type="compositionally biased region" description="Basic and acidic residues" evidence="4">
    <location>
        <begin position="7"/>
        <end position="20"/>
    </location>
</feature>
<evidence type="ECO:0000313" key="6">
    <source>
        <dbReference type="Proteomes" id="UP000033140"/>
    </source>
</evidence>
<dbReference type="PANTHER" id="PTHR13107:SF0">
    <property type="entry name" value="N6-ADENOSINE-METHYLTRANSFERASE NON-CATALYTIC SUBUNIT"/>
    <property type="match status" value="1"/>
</dbReference>
<proteinExistence type="inferred from homology"/>
<dbReference type="EMBL" id="BACD03000007">
    <property type="protein sequence ID" value="GAO47138.1"/>
    <property type="molecule type" value="Genomic_DNA"/>
</dbReference>
<comment type="similarity">
    <text evidence="3">Belongs to the MT-A70-like family.</text>
</comment>
<evidence type="ECO:0000256" key="3">
    <source>
        <dbReference type="PROSITE-ProRule" id="PRU00489"/>
    </source>
</evidence>
<dbReference type="InterPro" id="IPR045123">
    <property type="entry name" value="METTL14-like"/>
</dbReference>
<dbReference type="STRING" id="698492.A0A0E9NBF5"/>
<dbReference type="Pfam" id="PF05063">
    <property type="entry name" value="MT-A70"/>
    <property type="match status" value="1"/>
</dbReference>
<feature type="region of interest" description="Disordered" evidence="4">
    <location>
        <begin position="347"/>
        <end position="370"/>
    </location>
</feature>
<dbReference type="RefSeq" id="XP_019026420.1">
    <property type="nucleotide sequence ID" value="XM_019165744.1"/>
</dbReference>
<gene>
    <name evidence="5" type="ORF">G7K_1349-t1</name>
</gene>
<sequence>MSTPGMTKRENNNGADHDRLIQLLKKRSERRRAKLDLPSPPPAPKFTPQPPPPSQAQVQQPQILIKDGSIINDYSLHFVQTSHRPQSYIRNATLESRFEGYPKLARLARLKQKLVEERAHPPMSLRWDEQGEDLRDVLGVRRGVRFDVVVIDATSPEHHPEQLFHLPVPDLISTPSFLYIWVNTPCLETGRQLLTHWGFRRAEDVVWCKTTPDPTSDSQPWESGPFVSSKVHCLMGIKGTVRRSTDTHLIHCNVDTDTILAPSPPPSTPHAKPTELYHIIENFCLGRRRLEIFATDASLRRGWVSVGREMTRTTWDVERWLEGLVEGGTGSVVGFDGEIEMLRPKSPVPKGQQHMRHGMGGQQSQQMGMGAGMMQPQQGMYMGGQVAIPGNGMQMPMAMPSQYAMPNMVQPHMMGMGMPMQPMPMTPQMAAQMQMQYQQQQRQQLQYQHYMNQQAYNNGWNQWGQGYGYQQ</sequence>
<evidence type="ECO:0000256" key="1">
    <source>
        <dbReference type="ARBA" id="ARBA00004123"/>
    </source>
</evidence>
<evidence type="ECO:0000256" key="2">
    <source>
        <dbReference type="ARBA" id="ARBA00023242"/>
    </source>
</evidence>
<feature type="compositionally biased region" description="Pro residues" evidence="4">
    <location>
        <begin position="38"/>
        <end position="54"/>
    </location>
</feature>
<evidence type="ECO:0000313" key="5">
    <source>
        <dbReference type="EMBL" id="GAO47138.1"/>
    </source>
</evidence>
<reference evidence="5 6" key="2">
    <citation type="journal article" date="2014" name="J. Gen. Appl. Microbiol.">
        <title>The early diverging ascomycetous budding yeast Saitoella complicata has three histone deacetylases belonging to the Clr6, Hos2, and Rpd3 lineages.</title>
        <authorList>
            <person name="Nishida H."/>
            <person name="Matsumoto T."/>
            <person name="Kondo S."/>
            <person name="Hamamoto M."/>
            <person name="Yoshikawa H."/>
        </authorList>
    </citation>
    <scope>NUCLEOTIDE SEQUENCE [LARGE SCALE GENOMIC DNA]</scope>
    <source>
        <strain evidence="5 6">NRRL Y-17804</strain>
    </source>
</reference>
<reference evidence="5 6" key="3">
    <citation type="journal article" date="2015" name="Genome Announc.">
        <title>Draft Genome Sequence of the Archiascomycetous Yeast Saitoella complicata.</title>
        <authorList>
            <person name="Yamauchi K."/>
            <person name="Kondo S."/>
            <person name="Hamamoto M."/>
            <person name="Takahashi Y."/>
            <person name="Ogura Y."/>
            <person name="Hayashi T."/>
            <person name="Nishida H."/>
        </authorList>
    </citation>
    <scope>NUCLEOTIDE SEQUENCE [LARGE SCALE GENOMIC DNA]</scope>
    <source>
        <strain evidence="5 6">NRRL Y-17804</strain>
    </source>
</reference>
<dbReference type="GO" id="GO:0005634">
    <property type="term" value="C:nucleus"/>
    <property type="evidence" value="ECO:0007669"/>
    <property type="project" value="UniProtKB-SubCell"/>
</dbReference>
<dbReference type="GO" id="GO:0036396">
    <property type="term" value="C:RNA N6-methyladenosine methyltransferase complex"/>
    <property type="evidence" value="ECO:0007669"/>
    <property type="project" value="TreeGrafter"/>
</dbReference>
<accession>A0A0E9NBF5</accession>
<evidence type="ECO:0000256" key="4">
    <source>
        <dbReference type="SAM" id="MobiDB-lite"/>
    </source>
</evidence>
<keyword evidence="6" id="KW-1185">Reference proteome</keyword>
<protein>
    <recommendedName>
        <fullName evidence="7">MT-A70-domain-containing protein</fullName>
    </recommendedName>
</protein>
<dbReference type="AlphaFoldDB" id="A0A0E9NBF5"/>
<comment type="subcellular location">
    <subcellularLocation>
        <location evidence="1">Nucleus</location>
    </subcellularLocation>
</comment>
<comment type="caution">
    <text evidence="5">The sequence shown here is derived from an EMBL/GenBank/DDBJ whole genome shotgun (WGS) entry which is preliminary data.</text>
</comment>